<dbReference type="Gene3D" id="1.10.10.60">
    <property type="entry name" value="Homeodomain-like"/>
    <property type="match status" value="2"/>
</dbReference>
<dbReference type="InterPro" id="IPR009057">
    <property type="entry name" value="Homeodomain-like_sf"/>
</dbReference>
<dbReference type="PANTHER" id="PTHR46796">
    <property type="entry name" value="HTH-TYPE TRANSCRIPTIONAL ACTIVATOR RHAS-RELATED"/>
    <property type="match status" value="1"/>
</dbReference>
<dbReference type="InterPro" id="IPR046532">
    <property type="entry name" value="DUF6597"/>
</dbReference>
<evidence type="ECO:0000256" key="3">
    <source>
        <dbReference type="ARBA" id="ARBA00023163"/>
    </source>
</evidence>
<evidence type="ECO:0000313" key="6">
    <source>
        <dbReference type="Proteomes" id="UP000694660"/>
    </source>
</evidence>
<gene>
    <name evidence="5" type="ORF">I8J34_13950</name>
</gene>
<dbReference type="EMBL" id="JAEKFT010000015">
    <property type="protein sequence ID" value="MBT0962278.1"/>
    <property type="molecule type" value="Genomic_DNA"/>
</dbReference>
<dbReference type="RefSeq" id="WP_214362226.1">
    <property type="nucleotide sequence ID" value="NZ_JAEKFT010000015.1"/>
</dbReference>
<evidence type="ECO:0000313" key="5">
    <source>
        <dbReference type="EMBL" id="MBT0962278.1"/>
    </source>
</evidence>
<dbReference type="GO" id="GO:0043565">
    <property type="term" value="F:sequence-specific DNA binding"/>
    <property type="evidence" value="ECO:0007669"/>
    <property type="project" value="InterPro"/>
</dbReference>
<protein>
    <submittedName>
        <fullName evidence="5">Helix-turn-helix transcriptional regulator</fullName>
    </submittedName>
</protein>
<evidence type="ECO:0000256" key="1">
    <source>
        <dbReference type="ARBA" id="ARBA00023015"/>
    </source>
</evidence>
<dbReference type="InterPro" id="IPR018060">
    <property type="entry name" value="HTH_AraC"/>
</dbReference>
<dbReference type="Pfam" id="PF20240">
    <property type="entry name" value="DUF6597"/>
    <property type="match status" value="1"/>
</dbReference>
<keyword evidence="2" id="KW-0238">DNA-binding</keyword>
<keyword evidence="1" id="KW-0805">Transcription regulation</keyword>
<dbReference type="SUPFAM" id="SSF46689">
    <property type="entry name" value="Homeodomain-like"/>
    <property type="match status" value="1"/>
</dbReference>
<reference evidence="6" key="1">
    <citation type="journal article" date="2022" name="ISME J.">
        <title>Genetic and phylogenetic analysis of dissimilatory iodate-reducing bacteria identifies potential niches across the world's oceans.</title>
        <authorList>
            <person name="Reyes-Umana V."/>
            <person name="Henning Z."/>
            <person name="Lee K."/>
            <person name="Barnum T.P."/>
            <person name="Coates J.D."/>
        </authorList>
    </citation>
    <scope>NUCLEOTIDE SEQUENCE [LARGE SCALE GENOMIC DNA]</scope>
    <source>
        <strain evidence="6">IR12</strain>
    </source>
</reference>
<dbReference type="GO" id="GO:0003700">
    <property type="term" value="F:DNA-binding transcription factor activity"/>
    <property type="evidence" value="ECO:0007669"/>
    <property type="project" value="InterPro"/>
</dbReference>
<keyword evidence="3" id="KW-0804">Transcription</keyword>
<dbReference type="AlphaFoldDB" id="A0A944DD40"/>
<dbReference type="SMART" id="SM00342">
    <property type="entry name" value="HTH_ARAC"/>
    <property type="match status" value="1"/>
</dbReference>
<keyword evidence="6" id="KW-1185">Reference proteome</keyword>
<dbReference type="PROSITE" id="PS01124">
    <property type="entry name" value="HTH_ARAC_FAMILY_2"/>
    <property type="match status" value="1"/>
</dbReference>
<comment type="caution">
    <text evidence="5">The sequence shown here is derived from an EMBL/GenBank/DDBJ whole genome shotgun (WGS) entry which is preliminary data.</text>
</comment>
<proteinExistence type="predicted"/>
<sequence>MRYTELAPTDDLSDVVHCFWELRTLATLPEDFHYHALPDACVNLLFNLVDTEIAGITALHTAATTLNLGTFFHYVGVQFYPGVWQGDRNEILNRYVGAPYQGTLPLVQTNRRLVGLEFADMTHVLAEQVRWCIAHSHIRANHDMARILSQIDAIRSVADMAAVVGVSSRQLQRTLKRLTGFAPHDLLKVLRVQQSFRKHYLDLYADQAHFTHAFRQAIGYTPVQYRKRFGV</sequence>
<evidence type="ECO:0000256" key="2">
    <source>
        <dbReference type="ARBA" id="ARBA00023125"/>
    </source>
</evidence>
<dbReference type="Proteomes" id="UP000694660">
    <property type="component" value="Unassembled WGS sequence"/>
</dbReference>
<name>A0A944DD40_DENI1</name>
<dbReference type="InterPro" id="IPR050204">
    <property type="entry name" value="AraC_XylS_family_regulators"/>
</dbReference>
<accession>A0A944DD40</accession>
<evidence type="ECO:0000259" key="4">
    <source>
        <dbReference type="PROSITE" id="PS01124"/>
    </source>
</evidence>
<feature type="domain" description="HTH araC/xylS-type" evidence="4">
    <location>
        <begin position="141"/>
        <end position="228"/>
    </location>
</feature>
<organism evidence="5 6">
    <name type="scientific">Denitromonas iodatirespirans</name>
    <dbReference type="NCBI Taxonomy" id="2795389"/>
    <lineage>
        <taxon>Bacteria</taxon>
        <taxon>Pseudomonadati</taxon>
        <taxon>Pseudomonadota</taxon>
        <taxon>Betaproteobacteria</taxon>
        <taxon>Rhodocyclales</taxon>
        <taxon>Zoogloeaceae</taxon>
        <taxon>Denitromonas</taxon>
    </lineage>
</organism>